<dbReference type="InterPro" id="IPR002500">
    <property type="entry name" value="PAPS_reduct_dom"/>
</dbReference>
<evidence type="ECO:0000313" key="3">
    <source>
        <dbReference type="EMBL" id="MBK1670047.1"/>
    </source>
</evidence>
<dbReference type="PANTHER" id="PTHR43196">
    <property type="entry name" value="SULFATE ADENYLYLTRANSFERASE SUBUNIT 2"/>
    <property type="match status" value="1"/>
</dbReference>
<evidence type="ECO:0000256" key="1">
    <source>
        <dbReference type="SAM" id="MobiDB-lite"/>
    </source>
</evidence>
<dbReference type="NCBIfam" id="TIGR03183">
    <property type="entry name" value="DNA_S_dndC"/>
    <property type="match status" value="1"/>
</dbReference>
<dbReference type="PANTHER" id="PTHR43196:SF2">
    <property type="entry name" value="PHOSPHOADENOSINE PHOSPHOSULFATE REDUCTASE"/>
    <property type="match status" value="1"/>
</dbReference>
<dbReference type="Gene3D" id="3.40.50.620">
    <property type="entry name" value="HUPs"/>
    <property type="match status" value="1"/>
</dbReference>
<accession>A0ABS1DHU6</accession>
<sequence>MQQPNVRKPASAFEELGFRKTLDLVMEEVAELYKADEVPWVVGYSGGKDSTATLQLVWTALARLSAEELTKPVYVISTDTLVENPIVASWVRRSLENIDTAAAEQGLPISSHQLTPDPSNTFWVNLLGRGYPAPRPKFRWCTERLKINPSHEFISSVVQSHGEAILVLGTRKAESAARAKVMNHFEKKRVRDRLSPNGGLPNSYVYTPVEDWTNDDIWMFLMQIQNPWGYNNKDLLTMYQGASPDNECPLVVDTSTPSCGDSRFGCWVCTMVEKDKSMQAMIQNDEEKEWMLPLLELRNKFAPKDSDGKWDDRHLRDFRRMNGSVQLFHDRPIPGPYKQEVRENWLRELLQVQQVIRETGPDYVHDIELISVPELEEIRRIWVVDKHEIEDSLPGIYEEATGAPYPGRALDDNTAMGAEEMQLLKELCGEDQLHFQLTRELLATEKRYRSMLRRAGLFKAIESAFQRNFYDDENDAIERARQKQSGRDDAQARGQDHAYGFTRTEEQLELTEAGTDEAHQ</sequence>
<gene>
    <name evidence="3" type="ORF">CKO28_18595</name>
</gene>
<feature type="compositionally biased region" description="Basic and acidic residues" evidence="1">
    <location>
        <begin position="480"/>
        <end position="496"/>
    </location>
</feature>
<name>A0ABS1DHU6_9PROT</name>
<dbReference type="InterPro" id="IPR017598">
    <property type="entry name" value="SulphurTrfase_DndC"/>
</dbReference>
<dbReference type="RefSeq" id="WP_200342395.1">
    <property type="nucleotide sequence ID" value="NZ_NRRL01000072.1"/>
</dbReference>
<evidence type="ECO:0000313" key="4">
    <source>
        <dbReference type="Proteomes" id="UP001296873"/>
    </source>
</evidence>
<proteinExistence type="predicted"/>
<dbReference type="EMBL" id="NRRL01000072">
    <property type="protein sequence ID" value="MBK1670047.1"/>
    <property type="molecule type" value="Genomic_DNA"/>
</dbReference>
<dbReference type="NCBIfam" id="NF005316">
    <property type="entry name" value="PRK06850.1"/>
    <property type="match status" value="1"/>
</dbReference>
<protein>
    <submittedName>
        <fullName evidence="3">Sulfurtransferase DndC</fullName>
    </submittedName>
</protein>
<organism evidence="3 4">
    <name type="scientific">Rhodovibrio sodomensis</name>
    <dbReference type="NCBI Taxonomy" id="1088"/>
    <lineage>
        <taxon>Bacteria</taxon>
        <taxon>Pseudomonadati</taxon>
        <taxon>Pseudomonadota</taxon>
        <taxon>Alphaproteobacteria</taxon>
        <taxon>Rhodospirillales</taxon>
        <taxon>Rhodovibrionaceae</taxon>
        <taxon>Rhodovibrio</taxon>
    </lineage>
</organism>
<feature type="region of interest" description="Disordered" evidence="1">
    <location>
        <begin position="480"/>
        <end position="520"/>
    </location>
</feature>
<dbReference type="Pfam" id="PF01507">
    <property type="entry name" value="PAPS_reduct"/>
    <property type="match status" value="1"/>
</dbReference>
<dbReference type="InterPro" id="IPR014729">
    <property type="entry name" value="Rossmann-like_a/b/a_fold"/>
</dbReference>
<evidence type="ECO:0000259" key="2">
    <source>
        <dbReference type="Pfam" id="PF01507"/>
    </source>
</evidence>
<dbReference type="Proteomes" id="UP001296873">
    <property type="component" value="Unassembled WGS sequence"/>
</dbReference>
<reference evidence="3 4" key="1">
    <citation type="journal article" date="2020" name="Microorganisms">
        <title>Osmotic Adaptation and Compatible Solute Biosynthesis of Phototrophic Bacteria as Revealed from Genome Analyses.</title>
        <authorList>
            <person name="Imhoff J.F."/>
            <person name="Rahn T."/>
            <person name="Kunzel S."/>
            <person name="Keller A."/>
            <person name="Neulinger S.C."/>
        </authorList>
    </citation>
    <scope>NUCLEOTIDE SEQUENCE [LARGE SCALE GENOMIC DNA]</scope>
    <source>
        <strain evidence="3 4">DSM 9895</strain>
    </source>
</reference>
<comment type="caution">
    <text evidence="3">The sequence shown here is derived from an EMBL/GenBank/DDBJ whole genome shotgun (WGS) entry which is preliminary data.</text>
</comment>
<keyword evidence="4" id="KW-1185">Reference proteome</keyword>
<dbReference type="InterPro" id="IPR050128">
    <property type="entry name" value="Sulfate_adenylyltrnsfr_sub2"/>
</dbReference>
<feature type="domain" description="Phosphoadenosine phosphosulphate reductase" evidence="2">
    <location>
        <begin position="41"/>
        <end position="223"/>
    </location>
</feature>
<dbReference type="SUPFAM" id="SSF52402">
    <property type="entry name" value="Adenine nucleotide alpha hydrolases-like"/>
    <property type="match status" value="1"/>
</dbReference>